<protein>
    <submittedName>
        <fullName evidence="3">Class I SAM-dependent methyltransferase</fullName>
    </submittedName>
</protein>
<keyword evidence="4" id="KW-1185">Reference proteome</keyword>
<dbReference type="PANTHER" id="PTHR45277">
    <property type="entry name" value="EXPRESSED PROTEIN"/>
    <property type="match status" value="1"/>
</dbReference>
<reference evidence="3" key="1">
    <citation type="submission" date="2021-04" db="EMBL/GenBank/DDBJ databases">
        <title>Genome seq and assembly of Bacillus sp.</title>
        <authorList>
            <person name="Chhetri G."/>
        </authorList>
    </citation>
    <scope>NUCLEOTIDE SEQUENCE</scope>
    <source>
        <strain evidence="3">RG28</strain>
    </source>
</reference>
<gene>
    <name evidence="3" type="ORF">J5Y03_10930</name>
</gene>
<dbReference type="InterPro" id="IPR013216">
    <property type="entry name" value="Methyltransf_11"/>
</dbReference>
<dbReference type="GO" id="GO:0032259">
    <property type="term" value="P:methylation"/>
    <property type="evidence" value="ECO:0007669"/>
    <property type="project" value="UniProtKB-KW"/>
</dbReference>
<dbReference type="PANTHER" id="PTHR45277:SF1">
    <property type="entry name" value="EXPRESSED PROTEIN"/>
    <property type="match status" value="1"/>
</dbReference>
<evidence type="ECO:0000313" key="3">
    <source>
        <dbReference type="EMBL" id="MBP0725685.1"/>
    </source>
</evidence>
<evidence type="ECO:0000313" key="4">
    <source>
        <dbReference type="Proteomes" id="UP000682134"/>
    </source>
</evidence>
<keyword evidence="1" id="KW-0472">Membrane</keyword>
<dbReference type="RefSeq" id="WP_209405511.1">
    <property type="nucleotide sequence ID" value="NZ_JAGIYQ010000006.1"/>
</dbReference>
<dbReference type="GO" id="GO:0008757">
    <property type="term" value="F:S-adenosylmethionine-dependent methyltransferase activity"/>
    <property type="evidence" value="ECO:0007669"/>
    <property type="project" value="InterPro"/>
</dbReference>
<keyword evidence="1" id="KW-1133">Transmembrane helix</keyword>
<keyword evidence="1" id="KW-0812">Transmembrane</keyword>
<dbReference type="CDD" id="cd02440">
    <property type="entry name" value="AdoMet_MTases"/>
    <property type="match status" value="1"/>
</dbReference>
<evidence type="ECO:0000259" key="2">
    <source>
        <dbReference type="Pfam" id="PF08241"/>
    </source>
</evidence>
<comment type="caution">
    <text evidence="3">The sequence shown here is derived from an EMBL/GenBank/DDBJ whole genome shotgun (WGS) entry which is preliminary data.</text>
</comment>
<organism evidence="3 4">
    <name type="scientific">Gottfriedia endophytica</name>
    <dbReference type="NCBI Taxonomy" id="2820819"/>
    <lineage>
        <taxon>Bacteria</taxon>
        <taxon>Bacillati</taxon>
        <taxon>Bacillota</taxon>
        <taxon>Bacilli</taxon>
        <taxon>Bacillales</taxon>
        <taxon>Bacillaceae</taxon>
        <taxon>Gottfriedia</taxon>
    </lineage>
</organism>
<sequence>MKKVNYGIDALYIIKNLVFASIVIIFLSLIIYMQFSFGMFAIFLGISGIILLLKSVLMLYTSKISKLKQRKIVVSLGQLNGDEQILDIGCGRGLILIEAAKQLTSGKAIGLDIWESEDLTGNTKDAAEENAKIENVFNKVEFVEGDARQLPFLATSFDVVFSSMALHNIPTERERIKAIREIVRVLKPNGRFVIQDIKSTTLYYKVFQKAGVSEVHIEGPYFNMFPPVRIIVGRK</sequence>
<feature type="domain" description="Methyltransferase type 11" evidence="2">
    <location>
        <begin position="86"/>
        <end position="194"/>
    </location>
</feature>
<proteinExistence type="predicted"/>
<keyword evidence="3" id="KW-0808">Transferase</keyword>
<dbReference type="SUPFAM" id="SSF53335">
    <property type="entry name" value="S-adenosyl-L-methionine-dependent methyltransferases"/>
    <property type="match status" value="1"/>
</dbReference>
<evidence type="ECO:0000256" key="1">
    <source>
        <dbReference type="SAM" id="Phobius"/>
    </source>
</evidence>
<feature type="transmembrane region" description="Helical" evidence="1">
    <location>
        <begin position="12"/>
        <end position="33"/>
    </location>
</feature>
<name>A0A940NQ36_9BACI</name>
<keyword evidence="3" id="KW-0489">Methyltransferase</keyword>
<dbReference type="EMBL" id="JAGIYQ010000006">
    <property type="protein sequence ID" value="MBP0725685.1"/>
    <property type="molecule type" value="Genomic_DNA"/>
</dbReference>
<dbReference type="Pfam" id="PF08241">
    <property type="entry name" value="Methyltransf_11"/>
    <property type="match status" value="1"/>
</dbReference>
<dbReference type="InterPro" id="IPR029063">
    <property type="entry name" value="SAM-dependent_MTases_sf"/>
</dbReference>
<feature type="transmembrane region" description="Helical" evidence="1">
    <location>
        <begin position="39"/>
        <end position="61"/>
    </location>
</feature>
<accession>A0A940NQ36</accession>
<dbReference type="Proteomes" id="UP000682134">
    <property type="component" value="Unassembled WGS sequence"/>
</dbReference>
<dbReference type="Gene3D" id="3.40.50.150">
    <property type="entry name" value="Vaccinia Virus protein VP39"/>
    <property type="match status" value="1"/>
</dbReference>
<dbReference type="AlphaFoldDB" id="A0A940NQ36"/>